<name>B1FGC3_9BURK</name>
<dbReference type="FunFam" id="2.40.420.20:FF:000001">
    <property type="entry name" value="Efflux RND transporter periplasmic adaptor subunit"/>
    <property type="match status" value="1"/>
</dbReference>
<reference evidence="7 8" key="1">
    <citation type="submission" date="2008-03" db="EMBL/GenBank/DDBJ databases">
        <title>Sequencing of the draft genome and assembly of Burkholderia ambifaria IOP40-10.</title>
        <authorList>
            <consortium name="US DOE Joint Genome Institute (JGI-PGF)"/>
            <person name="Copeland A."/>
            <person name="Lucas S."/>
            <person name="Lapidus A."/>
            <person name="Glavina del Rio T."/>
            <person name="Dalin E."/>
            <person name="Tice H."/>
            <person name="Bruce D."/>
            <person name="Goodwin L."/>
            <person name="Pitluck S."/>
            <person name="Larimer F."/>
            <person name="Land M.L."/>
            <person name="Hauser L."/>
            <person name="Tiedje J."/>
            <person name="Richardson P."/>
        </authorList>
    </citation>
    <scope>NUCLEOTIDE SEQUENCE [LARGE SCALE GENOMIC DNA]</scope>
    <source>
        <strain evidence="7 8">IOP40-10</strain>
    </source>
</reference>
<comment type="subcellular location">
    <subcellularLocation>
        <location evidence="1">Cell envelope</location>
    </subcellularLocation>
</comment>
<dbReference type="InterPro" id="IPR058624">
    <property type="entry name" value="MdtA-like_HH"/>
</dbReference>
<dbReference type="GO" id="GO:0022857">
    <property type="term" value="F:transmembrane transporter activity"/>
    <property type="evidence" value="ECO:0007669"/>
    <property type="project" value="InterPro"/>
</dbReference>
<dbReference type="GO" id="GO:0030313">
    <property type="term" value="C:cell envelope"/>
    <property type="evidence" value="ECO:0007669"/>
    <property type="project" value="UniProtKB-SubCell"/>
</dbReference>
<dbReference type="EMBL" id="ABLC01000071">
    <property type="protein sequence ID" value="EDT03396.1"/>
    <property type="molecule type" value="Genomic_DNA"/>
</dbReference>
<dbReference type="Pfam" id="PF25967">
    <property type="entry name" value="RND-MFP_C"/>
    <property type="match status" value="1"/>
</dbReference>
<dbReference type="GO" id="GO:0046677">
    <property type="term" value="P:response to antibiotic"/>
    <property type="evidence" value="ECO:0007669"/>
    <property type="project" value="TreeGrafter"/>
</dbReference>
<accession>B1FGC3</accession>
<dbReference type="InterPro" id="IPR058626">
    <property type="entry name" value="MdtA-like_b-barrel"/>
</dbReference>
<protein>
    <submittedName>
        <fullName evidence="7">Efflux transporter, RND family, MFP subunit</fullName>
    </submittedName>
</protein>
<feature type="domain" description="Multidrug resistance protein MdtA-like C-terminal permuted SH3" evidence="6">
    <location>
        <begin position="313"/>
        <end position="374"/>
    </location>
</feature>
<dbReference type="SUPFAM" id="SSF111369">
    <property type="entry name" value="HlyD-like secretion proteins"/>
    <property type="match status" value="1"/>
</dbReference>
<dbReference type="Pfam" id="PF25944">
    <property type="entry name" value="Beta-barrel_RND"/>
    <property type="match status" value="1"/>
</dbReference>
<dbReference type="Pfam" id="PF25917">
    <property type="entry name" value="BSH_RND"/>
    <property type="match status" value="1"/>
</dbReference>
<feature type="domain" description="Multidrug resistance protein MdtA-like beta-barrel" evidence="5">
    <location>
        <begin position="226"/>
        <end position="306"/>
    </location>
</feature>
<dbReference type="Gene3D" id="1.10.287.470">
    <property type="entry name" value="Helix hairpin bin"/>
    <property type="match status" value="1"/>
</dbReference>
<comment type="caution">
    <text evidence="7">The sequence shown here is derived from an EMBL/GenBank/DDBJ whole genome shotgun (WGS) entry which is preliminary data.</text>
</comment>
<sequence>MTSSSQSGRIGRRRGRTALTIAAAAVVAVTGFTALGFDRHSSVKANEPAALTEVDVAPALQRRITEWQSYSGRVEAIEQVEVRPLVSGTVIAVHFRDGALVRKGDPLFTIDPRPYAAEVDRAAAQLAAAQARSDDAATDAARAQRLIADNAIAKRDYDAKQNAAREASAGLRAARAALESARINLSYTRIVAPVSGRVSRAELTVGNIVTAGANAPLLTTLVSTSPIYASFDVDEKTYLRFLGRAAHEDVPARLGLADETGYSYNGSVASVDNQLDARSGTIRVRARFDNPNGTLVPGLFARVRIGGDAPHEVLMVPDDAIGTDQDKKFVLVVNDRNQVEYRMIVPGALADNGLRIVDSGLAKGERIVVNGVQRVRPGDGVRVHPVSLNG</sequence>
<feature type="domain" description="Multidrug resistance protein MdtA-like barrel-sandwich hybrid" evidence="4">
    <location>
        <begin position="78"/>
        <end position="220"/>
    </location>
</feature>
<dbReference type="Gene3D" id="2.40.50.100">
    <property type="match status" value="1"/>
</dbReference>
<evidence type="ECO:0000313" key="8">
    <source>
        <dbReference type="Proteomes" id="UP000005463"/>
    </source>
</evidence>
<dbReference type="Gene3D" id="2.40.420.20">
    <property type="match status" value="1"/>
</dbReference>
<evidence type="ECO:0000259" key="4">
    <source>
        <dbReference type="Pfam" id="PF25917"/>
    </source>
</evidence>
<evidence type="ECO:0000259" key="6">
    <source>
        <dbReference type="Pfam" id="PF25967"/>
    </source>
</evidence>
<evidence type="ECO:0000259" key="5">
    <source>
        <dbReference type="Pfam" id="PF25944"/>
    </source>
</evidence>
<comment type="similarity">
    <text evidence="2">Belongs to the membrane fusion protein (MFP) (TC 8.A.1) family.</text>
</comment>
<dbReference type="PANTHER" id="PTHR30158">
    <property type="entry name" value="ACRA/E-RELATED COMPONENT OF DRUG EFFLUX TRANSPORTER"/>
    <property type="match status" value="1"/>
</dbReference>
<dbReference type="Proteomes" id="UP000005463">
    <property type="component" value="Unassembled WGS sequence"/>
</dbReference>
<proteinExistence type="inferred from homology"/>
<dbReference type="Pfam" id="PF25876">
    <property type="entry name" value="HH_MFP_RND"/>
    <property type="match status" value="1"/>
</dbReference>
<dbReference type="NCBIfam" id="TIGR01730">
    <property type="entry name" value="RND_mfp"/>
    <property type="match status" value="1"/>
</dbReference>
<dbReference type="PANTHER" id="PTHR30158:SF10">
    <property type="entry name" value="CATION EFFLUX PUMP"/>
    <property type="match status" value="1"/>
</dbReference>
<organism evidence="7 8">
    <name type="scientific">Burkholderia ambifaria IOP40-10</name>
    <dbReference type="NCBI Taxonomy" id="396596"/>
    <lineage>
        <taxon>Bacteria</taxon>
        <taxon>Pseudomonadati</taxon>
        <taxon>Pseudomonadota</taxon>
        <taxon>Betaproteobacteria</taxon>
        <taxon>Burkholderiales</taxon>
        <taxon>Burkholderiaceae</taxon>
        <taxon>Burkholderia</taxon>
        <taxon>Burkholderia cepacia complex</taxon>
    </lineage>
</organism>
<evidence type="ECO:0000259" key="3">
    <source>
        <dbReference type="Pfam" id="PF25876"/>
    </source>
</evidence>
<evidence type="ECO:0000256" key="1">
    <source>
        <dbReference type="ARBA" id="ARBA00004196"/>
    </source>
</evidence>
<dbReference type="PATRIC" id="fig|396596.7.peg.4604"/>
<dbReference type="InterPro" id="IPR058625">
    <property type="entry name" value="MdtA-like_BSH"/>
</dbReference>
<gene>
    <name evidence="7" type="ORF">BamIOP4010DRAFT_3083</name>
</gene>
<dbReference type="InterPro" id="IPR006143">
    <property type="entry name" value="RND_pump_MFP"/>
</dbReference>
<dbReference type="AlphaFoldDB" id="B1FGC3"/>
<dbReference type="InterPro" id="IPR058627">
    <property type="entry name" value="MdtA-like_C"/>
</dbReference>
<dbReference type="RefSeq" id="WP_006752262.1">
    <property type="nucleotide sequence ID" value="NZ_ABLC01000071.1"/>
</dbReference>
<evidence type="ECO:0000256" key="2">
    <source>
        <dbReference type="ARBA" id="ARBA00009477"/>
    </source>
</evidence>
<dbReference type="Gene3D" id="2.40.30.170">
    <property type="match status" value="1"/>
</dbReference>
<feature type="domain" description="Multidrug resistance protein MdtA-like alpha-helical hairpin" evidence="3">
    <location>
        <begin position="120"/>
        <end position="188"/>
    </location>
</feature>
<dbReference type="GO" id="GO:0005886">
    <property type="term" value="C:plasma membrane"/>
    <property type="evidence" value="ECO:0007669"/>
    <property type="project" value="TreeGrafter"/>
</dbReference>
<evidence type="ECO:0000313" key="7">
    <source>
        <dbReference type="EMBL" id="EDT03396.1"/>
    </source>
</evidence>